<reference evidence="11" key="1">
    <citation type="submission" date="2016-10" db="EMBL/GenBank/DDBJ databases">
        <authorList>
            <person name="Varghese N."/>
            <person name="Submissions S."/>
        </authorList>
    </citation>
    <scope>NUCLEOTIDE SEQUENCE [LARGE SCALE GENOMIC DNA]</scope>
    <source>
        <strain evidence="11">DSM 8987</strain>
    </source>
</reference>
<evidence type="ECO:0000256" key="6">
    <source>
        <dbReference type="ARBA" id="ARBA00022989"/>
    </source>
</evidence>
<dbReference type="PANTHER" id="PTHR30574:SF1">
    <property type="entry name" value="SULPHUR TRANSPORT DOMAIN-CONTAINING PROTEIN"/>
    <property type="match status" value="1"/>
</dbReference>
<dbReference type="OrthoDB" id="9814020at2"/>
<dbReference type="GO" id="GO:0005886">
    <property type="term" value="C:plasma membrane"/>
    <property type="evidence" value="ECO:0007669"/>
    <property type="project" value="UniProtKB-SubCell"/>
</dbReference>
<evidence type="ECO:0000313" key="10">
    <source>
        <dbReference type="EMBL" id="SDD96827.1"/>
    </source>
</evidence>
<dbReference type="Proteomes" id="UP000243205">
    <property type="component" value="Unassembled WGS sequence"/>
</dbReference>
<proteinExistence type="inferred from homology"/>
<evidence type="ECO:0000256" key="7">
    <source>
        <dbReference type="ARBA" id="ARBA00023136"/>
    </source>
</evidence>
<keyword evidence="2" id="KW-0813">Transport</keyword>
<accession>A0A1G6Z4E8</accession>
<evidence type="ECO:0000256" key="4">
    <source>
        <dbReference type="ARBA" id="ARBA00022519"/>
    </source>
</evidence>
<keyword evidence="7 9" id="KW-0472">Membrane</keyword>
<evidence type="ECO:0000256" key="3">
    <source>
        <dbReference type="ARBA" id="ARBA00022475"/>
    </source>
</evidence>
<dbReference type="RefSeq" id="WP_092076348.1">
    <property type="nucleotide sequence ID" value="NZ_CALFZY010000007.1"/>
</dbReference>
<evidence type="ECO:0000256" key="1">
    <source>
        <dbReference type="ARBA" id="ARBA00004429"/>
    </source>
</evidence>
<organism evidence="10 11">
    <name type="scientific">Desulfuromonas thiophila</name>
    <dbReference type="NCBI Taxonomy" id="57664"/>
    <lineage>
        <taxon>Bacteria</taxon>
        <taxon>Pseudomonadati</taxon>
        <taxon>Thermodesulfobacteriota</taxon>
        <taxon>Desulfuromonadia</taxon>
        <taxon>Desulfuromonadales</taxon>
        <taxon>Desulfuromonadaceae</taxon>
        <taxon>Desulfuromonas</taxon>
    </lineage>
</organism>
<dbReference type="PANTHER" id="PTHR30574">
    <property type="entry name" value="INNER MEMBRANE PROTEIN YEDE"/>
    <property type="match status" value="1"/>
</dbReference>
<dbReference type="Pfam" id="PF04143">
    <property type="entry name" value="Sulf_transp"/>
    <property type="match status" value="1"/>
</dbReference>
<feature type="transmembrane region" description="Helical" evidence="9">
    <location>
        <begin position="150"/>
        <end position="171"/>
    </location>
</feature>
<feature type="transmembrane region" description="Helical" evidence="9">
    <location>
        <begin position="12"/>
        <end position="34"/>
    </location>
</feature>
<feature type="transmembrane region" description="Helical" evidence="9">
    <location>
        <begin position="77"/>
        <end position="96"/>
    </location>
</feature>
<dbReference type="PROSITE" id="PS51257">
    <property type="entry name" value="PROKAR_LIPOPROTEIN"/>
    <property type="match status" value="1"/>
</dbReference>
<gene>
    <name evidence="10" type="ORF">SAMN05661003_102271</name>
</gene>
<protein>
    <submittedName>
        <fullName evidence="10">Uncharacterized protein</fullName>
    </submittedName>
</protein>
<dbReference type="STRING" id="57664.SAMN05661003_102271"/>
<comment type="similarity">
    <text evidence="8">Belongs to the TsuA/YedE (TC 9.B.102) family.</text>
</comment>
<evidence type="ECO:0000256" key="8">
    <source>
        <dbReference type="ARBA" id="ARBA00035655"/>
    </source>
</evidence>
<evidence type="ECO:0000313" key="11">
    <source>
        <dbReference type="Proteomes" id="UP000243205"/>
    </source>
</evidence>
<dbReference type="EMBL" id="FNAQ01000002">
    <property type="protein sequence ID" value="SDD96827.1"/>
    <property type="molecule type" value="Genomic_DNA"/>
</dbReference>
<keyword evidence="5 9" id="KW-0812">Transmembrane</keyword>
<evidence type="ECO:0000256" key="2">
    <source>
        <dbReference type="ARBA" id="ARBA00022448"/>
    </source>
</evidence>
<keyword evidence="6 9" id="KW-1133">Transmembrane helix</keyword>
<comment type="subcellular location">
    <subcellularLocation>
        <location evidence="1">Cell inner membrane</location>
        <topology evidence="1">Multi-pass membrane protein</topology>
    </subcellularLocation>
</comment>
<sequence length="180" mass="19354">MKRWLTLAQWNPYLAGACVGILAVLSVLVTSLVLDKGQYLGASTTFVRASGLIEQVVSPDHVAANSYFQKEKIKVDWQMLFVIGVFGGALLSARLGRTARLEWVPPVWRERFGPSPLRRAVGAFIGGFILLFGARLAGGCPSGHGMSGNMQLAVSSLLALVFFILGAVLAARQIYPPGDH</sequence>
<keyword evidence="4" id="KW-0997">Cell inner membrane</keyword>
<evidence type="ECO:0000256" key="5">
    <source>
        <dbReference type="ARBA" id="ARBA00022692"/>
    </source>
</evidence>
<feature type="transmembrane region" description="Helical" evidence="9">
    <location>
        <begin position="117"/>
        <end position="138"/>
    </location>
</feature>
<evidence type="ECO:0000256" key="9">
    <source>
        <dbReference type="SAM" id="Phobius"/>
    </source>
</evidence>
<keyword evidence="11" id="KW-1185">Reference proteome</keyword>
<dbReference type="InterPro" id="IPR007272">
    <property type="entry name" value="Sulf_transp_TsuA/YedE"/>
</dbReference>
<keyword evidence="3" id="KW-1003">Cell membrane</keyword>
<dbReference type="AlphaFoldDB" id="A0A1G6Z4E8"/>
<name>A0A1G6Z4E8_9BACT</name>